<proteinExistence type="predicted"/>
<evidence type="ECO:0000313" key="3">
    <source>
        <dbReference type="Proteomes" id="UP000479190"/>
    </source>
</evidence>
<sequence length="146" mass="16283">MRVSTDASLFVYRLTPAYLANPLWNARRNDRLCVACLSLPLLCTRDRCIYEREDFSSRSTAARSAPSAPGSSKDERCATARLLDCSPPPTGHLILSDARYTHSDETTTHASGETISPSKIWCRESLVRFVSLTQVQNSEARTSDRE</sequence>
<feature type="compositionally biased region" description="Low complexity" evidence="1">
    <location>
        <begin position="57"/>
        <end position="71"/>
    </location>
</feature>
<evidence type="ECO:0000313" key="2">
    <source>
        <dbReference type="EMBL" id="CAB0045132.1"/>
    </source>
</evidence>
<reference evidence="2 3" key="1">
    <citation type="submission" date="2020-02" db="EMBL/GenBank/DDBJ databases">
        <authorList>
            <person name="Ferguson B K."/>
        </authorList>
    </citation>
    <scope>NUCLEOTIDE SEQUENCE [LARGE SCALE GENOMIC DNA]</scope>
</reference>
<dbReference type="EMBL" id="CADCXV010001527">
    <property type="protein sequence ID" value="CAB0045132.1"/>
    <property type="molecule type" value="Genomic_DNA"/>
</dbReference>
<accession>A0A6H5J945</accession>
<keyword evidence="3" id="KW-1185">Reference proteome</keyword>
<organism evidence="2 3">
    <name type="scientific">Trichogramma brassicae</name>
    <dbReference type="NCBI Taxonomy" id="86971"/>
    <lineage>
        <taxon>Eukaryota</taxon>
        <taxon>Metazoa</taxon>
        <taxon>Ecdysozoa</taxon>
        <taxon>Arthropoda</taxon>
        <taxon>Hexapoda</taxon>
        <taxon>Insecta</taxon>
        <taxon>Pterygota</taxon>
        <taxon>Neoptera</taxon>
        <taxon>Endopterygota</taxon>
        <taxon>Hymenoptera</taxon>
        <taxon>Apocrita</taxon>
        <taxon>Proctotrupomorpha</taxon>
        <taxon>Chalcidoidea</taxon>
        <taxon>Trichogrammatidae</taxon>
        <taxon>Trichogramma</taxon>
    </lineage>
</organism>
<dbReference type="Proteomes" id="UP000479190">
    <property type="component" value="Unassembled WGS sequence"/>
</dbReference>
<protein>
    <submittedName>
        <fullName evidence="2">Uncharacterized protein</fullName>
    </submittedName>
</protein>
<feature type="region of interest" description="Disordered" evidence="1">
    <location>
        <begin position="55"/>
        <end position="75"/>
    </location>
</feature>
<evidence type="ECO:0000256" key="1">
    <source>
        <dbReference type="SAM" id="MobiDB-lite"/>
    </source>
</evidence>
<gene>
    <name evidence="2" type="ORF">TBRA_LOCUS16678</name>
</gene>
<name>A0A6H5J945_9HYME</name>
<dbReference type="AlphaFoldDB" id="A0A6H5J945"/>